<evidence type="ECO:0000313" key="1">
    <source>
        <dbReference type="EMBL" id="KAK4346851.1"/>
    </source>
</evidence>
<keyword evidence="2" id="KW-1185">Reference proteome</keyword>
<evidence type="ECO:0000313" key="2">
    <source>
        <dbReference type="Proteomes" id="UP001291623"/>
    </source>
</evidence>
<name>A0AAE1R8U3_9SOLA</name>
<organism evidence="1 2">
    <name type="scientific">Anisodus tanguticus</name>
    <dbReference type="NCBI Taxonomy" id="243964"/>
    <lineage>
        <taxon>Eukaryota</taxon>
        <taxon>Viridiplantae</taxon>
        <taxon>Streptophyta</taxon>
        <taxon>Embryophyta</taxon>
        <taxon>Tracheophyta</taxon>
        <taxon>Spermatophyta</taxon>
        <taxon>Magnoliopsida</taxon>
        <taxon>eudicotyledons</taxon>
        <taxon>Gunneridae</taxon>
        <taxon>Pentapetalae</taxon>
        <taxon>asterids</taxon>
        <taxon>lamiids</taxon>
        <taxon>Solanales</taxon>
        <taxon>Solanaceae</taxon>
        <taxon>Solanoideae</taxon>
        <taxon>Hyoscyameae</taxon>
        <taxon>Anisodus</taxon>
    </lineage>
</organism>
<comment type="caution">
    <text evidence="1">The sequence shown here is derived from an EMBL/GenBank/DDBJ whole genome shotgun (WGS) entry which is preliminary data.</text>
</comment>
<protein>
    <submittedName>
        <fullName evidence="1">Uncharacterized protein</fullName>
    </submittedName>
</protein>
<reference evidence="1" key="1">
    <citation type="submission" date="2023-12" db="EMBL/GenBank/DDBJ databases">
        <title>Genome assembly of Anisodus tanguticus.</title>
        <authorList>
            <person name="Wang Y.-J."/>
        </authorList>
    </citation>
    <scope>NUCLEOTIDE SEQUENCE</scope>
    <source>
        <strain evidence="1">KB-2021</strain>
        <tissue evidence="1">Leaf</tissue>
    </source>
</reference>
<gene>
    <name evidence="1" type="ORF">RND71_033190</name>
</gene>
<accession>A0AAE1R8U3</accession>
<dbReference type="EMBL" id="JAVYJV010000018">
    <property type="protein sequence ID" value="KAK4346851.1"/>
    <property type="molecule type" value="Genomic_DNA"/>
</dbReference>
<dbReference type="Proteomes" id="UP001291623">
    <property type="component" value="Unassembled WGS sequence"/>
</dbReference>
<dbReference type="AlphaFoldDB" id="A0AAE1R8U3"/>
<proteinExistence type="predicted"/>
<sequence>MIRTHLIVGKTLLDTSVENQLKKLNNTMLSLLRISGTLSLVKFHSQNTSLAESLVKIINKPNAGVRGIIPVKSNDIQRMWTNYAKKYYSLKMYTLLFLLLAK</sequence>